<keyword evidence="4" id="KW-0548">Nucleotidyltransferase</keyword>
<organism evidence="11 12">
    <name type="scientific">Meridianimarinicoccus aquatilis</name>
    <dbReference type="NCBI Taxonomy" id="2552766"/>
    <lineage>
        <taxon>Bacteria</taxon>
        <taxon>Pseudomonadati</taxon>
        <taxon>Pseudomonadota</taxon>
        <taxon>Alphaproteobacteria</taxon>
        <taxon>Rhodobacterales</taxon>
        <taxon>Paracoccaceae</taxon>
        <taxon>Meridianimarinicoccus</taxon>
    </lineage>
</organism>
<dbReference type="Pfam" id="PF12627">
    <property type="entry name" value="PolyA_pol_RNAbd"/>
    <property type="match status" value="1"/>
</dbReference>
<reference evidence="11 12" key="1">
    <citation type="submission" date="2019-03" db="EMBL/GenBank/DDBJ databases">
        <title>Rhodobacteraceae bacterium SM1902, a new member of the family Rhodobacteraceae isolated from Yantai.</title>
        <authorList>
            <person name="Sun Y."/>
        </authorList>
    </citation>
    <scope>NUCLEOTIDE SEQUENCE [LARGE SCALE GENOMIC DNA]</scope>
    <source>
        <strain evidence="11 12">SM1902</strain>
    </source>
</reference>
<dbReference type="PROSITE" id="PS51257">
    <property type="entry name" value="PROKAR_LIPOPROTEIN"/>
    <property type="match status" value="1"/>
</dbReference>
<feature type="domain" description="Poly A polymerase head" evidence="9">
    <location>
        <begin position="28"/>
        <end position="150"/>
    </location>
</feature>
<evidence type="ECO:0000256" key="6">
    <source>
        <dbReference type="ARBA" id="ARBA00022741"/>
    </source>
</evidence>
<evidence type="ECO:0000256" key="5">
    <source>
        <dbReference type="ARBA" id="ARBA00022723"/>
    </source>
</evidence>
<dbReference type="GO" id="GO:0000166">
    <property type="term" value="F:nucleotide binding"/>
    <property type="evidence" value="ECO:0007669"/>
    <property type="project" value="UniProtKB-KW"/>
</dbReference>
<evidence type="ECO:0000256" key="3">
    <source>
        <dbReference type="ARBA" id="ARBA00022694"/>
    </source>
</evidence>
<dbReference type="GO" id="GO:0016779">
    <property type="term" value="F:nucleotidyltransferase activity"/>
    <property type="evidence" value="ECO:0007669"/>
    <property type="project" value="UniProtKB-KW"/>
</dbReference>
<evidence type="ECO:0000256" key="4">
    <source>
        <dbReference type="ARBA" id="ARBA00022695"/>
    </source>
</evidence>
<keyword evidence="7" id="KW-0460">Magnesium</keyword>
<comment type="similarity">
    <text evidence="8">Belongs to the tRNA nucleotidyltransferase/poly(A) polymerase family.</text>
</comment>
<dbReference type="AlphaFoldDB" id="A0A4R6AZ49"/>
<dbReference type="SUPFAM" id="SSF81891">
    <property type="entry name" value="Poly A polymerase C-terminal region-like"/>
    <property type="match status" value="1"/>
</dbReference>
<dbReference type="Proteomes" id="UP000294562">
    <property type="component" value="Unassembled WGS sequence"/>
</dbReference>
<dbReference type="GO" id="GO:0008033">
    <property type="term" value="P:tRNA processing"/>
    <property type="evidence" value="ECO:0007669"/>
    <property type="project" value="UniProtKB-KW"/>
</dbReference>
<evidence type="ECO:0000313" key="12">
    <source>
        <dbReference type="Proteomes" id="UP000294562"/>
    </source>
</evidence>
<keyword evidence="8" id="KW-0694">RNA-binding</keyword>
<keyword evidence="5" id="KW-0479">Metal-binding</keyword>
<dbReference type="EMBL" id="SMZO01000014">
    <property type="protein sequence ID" value="TDL89105.1"/>
    <property type="molecule type" value="Genomic_DNA"/>
</dbReference>
<dbReference type="RefSeq" id="WP_133342467.1">
    <property type="nucleotide sequence ID" value="NZ_SMZO01000014.1"/>
</dbReference>
<dbReference type="InterPro" id="IPR032828">
    <property type="entry name" value="PolyA_RNA-bd"/>
</dbReference>
<evidence type="ECO:0000256" key="2">
    <source>
        <dbReference type="ARBA" id="ARBA00022679"/>
    </source>
</evidence>
<dbReference type="InterPro" id="IPR050264">
    <property type="entry name" value="Bact_CCA-adding_enz_type3_sf"/>
</dbReference>
<dbReference type="Pfam" id="PF01743">
    <property type="entry name" value="PolyA_pol"/>
    <property type="match status" value="1"/>
</dbReference>
<dbReference type="SUPFAM" id="SSF81301">
    <property type="entry name" value="Nucleotidyltransferase"/>
    <property type="match status" value="1"/>
</dbReference>
<proteinExistence type="inferred from homology"/>
<dbReference type="GO" id="GO:0000049">
    <property type="term" value="F:tRNA binding"/>
    <property type="evidence" value="ECO:0007669"/>
    <property type="project" value="TreeGrafter"/>
</dbReference>
<evidence type="ECO:0000256" key="8">
    <source>
        <dbReference type="RuleBase" id="RU003953"/>
    </source>
</evidence>
<dbReference type="InterPro" id="IPR002646">
    <property type="entry name" value="PolA_pol_head_dom"/>
</dbReference>
<comment type="cofactor">
    <cofactor evidence="1">
        <name>Mg(2+)</name>
        <dbReference type="ChEBI" id="CHEBI:18420"/>
    </cofactor>
</comment>
<accession>A0A4R6AZ49</accession>
<sequence>MTRITADWLDAAATRAVFDALTGAGHAAYAVGGCVRNTLLHRPVADVDIATDARPEQTIAAAQTAGLQAIPTGAAHGTITLVAGGDPFEVTTFRHDVDTDGRHAVVAFSDRLEDDAARRDFTMNALYADPDGHVIDPMHGLPDLRAGRLRFIGDPSQRIAEDYLRILRFFRFHAWYADPDGGIDAEGLAACAAGQDGLTRVSAERVGHEILRLLAADDPAPAVAAMESTGILARLLPGADTKGLAPLVMLEDGLPPDPLRRLAALGGEDPTERLRLSRAQTRRLELLAGAARDGIGVAEMSYRHGPQEARNSALIRSALLATPLPPTLDEDIARGAGAKFPVAAADLMPGLTGRALGARLRTLEAAWIASEFTLTRDALLALR</sequence>
<dbReference type="PANTHER" id="PTHR46173:SF1">
    <property type="entry name" value="CCA TRNA NUCLEOTIDYLTRANSFERASE 1, MITOCHONDRIAL"/>
    <property type="match status" value="1"/>
</dbReference>
<keyword evidence="6" id="KW-0547">Nucleotide-binding</keyword>
<dbReference type="Gene3D" id="1.10.3090.10">
    <property type="entry name" value="cca-adding enzyme, domain 2"/>
    <property type="match status" value="1"/>
</dbReference>
<name>A0A4R6AZ49_9RHOB</name>
<evidence type="ECO:0000256" key="7">
    <source>
        <dbReference type="ARBA" id="ARBA00022842"/>
    </source>
</evidence>
<dbReference type="OrthoDB" id="9805698at2"/>
<dbReference type="GO" id="GO:0046872">
    <property type="term" value="F:metal ion binding"/>
    <property type="evidence" value="ECO:0007669"/>
    <property type="project" value="UniProtKB-KW"/>
</dbReference>
<dbReference type="PANTHER" id="PTHR46173">
    <property type="entry name" value="CCA TRNA NUCLEOTIDYLTRANSFERASE 1, MITOCHONDRIAL"/>
    <property type="match status" value="1"/>
</dbReference>
<protein>
    <submittedName>
        <fullName evidence="11">CCA tRNA nucleotidyltransferase</fullName>
    </submittedName>
</protein>
<gene>
    <name evidence="11" type="ORF">E2L05_08365</name>
</gene>
<evidence type="ECO:0000259" key="10">
    <source>
        <dbReference type="Pfam" id="PF12627"/>
    </source>
</evidence>
<feature type="domain" description="tRNA nucleotidyltransferase/poly(A) polymerase RNA and SrmB- binding" evidence="10">
    <location>
        <begin position="183"/>
        <end position="240"/>
    </location>
</feature>
<evidence type="ECO:0000256" key="1">
    <source>
        <dbReference type="ARBA" id="ARBA00001946"/>
    </source>
</evidence>
<keyword evidence="12" id="KW-1185">Reference proteome</keyword>
<evidence type="ECO:0000313" key="11">
    <source>
        <dbReference type="EMBL" id="TDL89105.1"/>
    </source>
</evidence>
<keyword evidence="2 8" id="KW-0808">Transferase</keyword>
<evidence type="ECO:0000259" key="9">
    <source>
        <dbReference type="Pfam" id="PF01743"/>
    </source>
</evidence>
<comment type="caution">
    <text evidence="11">The sequence shown here is derived from an EMBL/GenBank/DDBJ whole genome shotgun (WGS) entry which is preliminary data.</text>
</comment>
<dbReference type="Gene3D" id="3.30.460.10">
    <property type="entry name" value="Beta Polymerase, domain 2"/>
    <property type="match status" value="1"/>
</dbReference>
<dbReference type="InterPro" id="IPR043519">
    <property type="entry name" value="NT_sf"/>
</dbReference>
<keyword evidence="3" id="KW-0819">tRNA processing</keyword>
<dbReference type="CDD" id="cd05398">
    <property type="entry name" value="NT_ClassII-CCAase"/>
    <property type="match status" value="1"/>
</dbReference>